<organism evidence="2 3">
    <name type="scientific">Eimeria tenella</name>
    <name type="common">Coccidian parasite</name>
    <dbReference type="NCBI Taxonomy" id="5802"/>
    <lineage>
        <taxon>Eukaryota</taxon>
        <taxon>Sar</taxon>
        <taxon>Alveolata</taxon>
        <taxon>Apicomplexa</taxon>
        <taxon>Conoidasida</taxon>
        <taxon>Coccidia</taxon>
        <taxon>Eucoccidiorida</taxon>
        <taxon>Eimeriorina</taxon>
        <taxon>Eimeriidae</taxon>
        <taxon>Eimeria</taxon>
    </lineage>
</organism>
<evidence type="ECO:0000256" key="1">
    <source>
        <dbReference type="SAM" id="MobiDB-lite"/>
    </source>
</evidence>
<evidence type="ECO:0000313" key="2">
    <source>
        <dbReference type="EMBL" id="CDJ44540.1"/>
    </source>
</evidence>
<feature type="non-terminal residue" evidence="2">
    <location>
        <position position="1"/>
    </location>
</feature>
<reference evidence="2" key="1">
    <citation type="submission" date="2013-10" db="EMBL/GenBank/DDBJ databases">
        <title>Genomic analysis of the causative agents of coccidiosis in chickens.</title>
        <authorList>
            <person name="Reid A.J."/>
            <person name="Blake D."/>
            <person name="Billington K."/>
            <person name="Browne H."/>
            <person name="Dunn M."/>
            <person name="Hung S."/>
            <person name="Kawahara F."/>
            <person name="Miranda-Saavedra D."/>
            <person name="Mourier T."/>
            <person name="Nagra H."/>
            <person name="Otto T.D."/>
            <person name="Rawlings N."/>
            <person name="Sanchez A."/>
            <person name="Sanders M."/>
            <person name="Subramaniam C."/>
            <person name="Tay Y."/>
            <person name="Dear P."/>
            <person name="Doerig C."/>
            <person name="Gruber A."/>
            <person name="Parkinson J."/>
            <person name="Shirley M."/>
            <person name="Wan K.L."/>
            <person name="Berriman M."/>
            <person name="Tomley F."/>
            <person name="Pain A."/>
        </authorList>
    </citation>
    <scope>NUCLEOTIDE SEQUENCE [LARGE SCALE GENOMIC DNA]</scope>
    <source>
        <strain evidence="2">Houghton</strain>
    </source>
</reference>
<keyword evidence="3" id="KW-1185">Reference proteome</keyword>
<feature type="region of interest" description="Disordered" evidence="1">
    <location>
        <begin position="110"/>
        <end position="146"/>
    </location>
</feature>
<protein>
    <submittedName>
        <fullName evidence="2">Uncharacterized protein</fullName>
    </submittedName>
</protein>
<dbReference type="Proteomes" id="UP000030747">
    <property type="component" value="Unassembled WGS sequence"/>
</dbReference>
<proteinExistence type="predicted"/>
<sequence>RVRPAQELSLGLLGGPRGAPKLDPGGPPSPLQRVPGSSRCRQCSHVGPSHRGAPGGPQDFRGTGAPGGPRRRCRSCGLGGRAKRGEQQQQQHQQQYVSCCCSKLWLKQPRRKQQGAGAPQAGGAAGTGAPYGWAAPCFGQQQQQQQ</sequence>
<dbReference type="RefSeq" id="XP_013235288.1">
    <property type="nucleotide sequence ID" value="XM_013379834.1"/>
</dbReference>
<evidence type="ECO:0000313" key="3">
    <source>
        <dbReference type="Proteomes" id="UP000030747"/>
    </source>
</evidence>
<name>U6L9U6_EIMTE</name>
<gene>
    <name evidence="2" type="ORF">ETH_00035945</name>
</gene>
<accession>U6L9U6</accession>
<dbReference type="GeneID" id="25256230"/>
<dbReference type="AlphaFoldDB" id="U6L9U6"/>
<feature type="region of interest" description="Disordered" evidence="1">
    <location>
        <begin position="1"/>
        <end position="89"/>
    </location>
</feature>
<dbReference type="EMBL" id="HG677262">
    <property type="protein sequence ID" value="CDJ44540.1"/>
    <property type="molecule type" value="Genomic_DNA"/>
</dbReference>
<reference evidence="2" key="2">
    <citation type="submission" date="2013-10" db="EMBL/GenBank/DDBJ databases">
        <authorList>
            <person name="Aslett M."/>
        </authorList>
    </citation>
    <scope>NUCLEOTIDE SEQUENCE [LARGE SCALE GENOMIC DNA]</scope>
    <source>
        <strain evidence="2">Houghton</strain>
    </source>
</reference>
<dbReference type="VEuPathDB" id="ToxoDB:ETH_00035945"/>
<feature type="compositionally biased region" description="Low complexity" evidence="1">
    <location>
        <begin position="114"/>
        <end position="146"/>
    </location>
</feature>